<dbReference type="Pfam" id="PF00098">
    <property type="entry name" value="zf-CCHC"/>
    <property type="match status" value="1"/>
</dbReference>
<evidence type="ECO:0000256" key="4">
    <source>
        <dbReference type="ARBA" id="ARBA00022490"/>
    </source>
</evidence>
<evidence type="ECO:0000256" key="11">
    <source>
        <dbReference type="ARBA" id="ARBA00023242"/>
    </source>
</evidence>
<evidence type="ECO:0000256" key="7">
    <source>
        <dbReference type="ARBA" id="ARBA00022691"/>
    </source>
</evidence>
<dbReference type="PROSITE" id="PS50216">
    <property type="entry name" value="DHHC"/>
    <property type="match status" value="1"/>
</dbReference>
<dbReference type="PANTHER" id="PTHR13493:SF3">
    <property type="entry name" value="RRNA N6-ADENOSINE-METHYLTRANSFERASE ZCCHC4"/>
    <property type="match status" value="1"/>
</dbReference>
<organism evidence="18 19">
    <name type="scientific">Periplaneta americana</name>
    <name type="common">American cockroach</name>
    <name type="synonym">Blatta americana</name>
    <dbReference type="NCBI Taxonomy" id="6978"/>
    <lineage>
        <taxon>Eukaryota</taxon>
        <taxon>Metazoa</taxon>
        <taxon>Ecdysozoa</taxon>
        <taxon>Arthropoda</taxon>
        <taxon>Hexapoda</taxon>
        <taxon>Insecta</taxon>
        <taxon>Pterygota</taxon>
        <taxon>Neoptera</taxon>
        <taxon>Polyneoptera</taxon>
        <taxon>Dictyoptera</taxon>
        <taxon>Blattodea</taxon>
        <taxon>Blattoidea</taxon>
        <taxon>Blattidae</taxon>
        <taxon>Blattinae</taxon>
        <taxon>Periplaneta</taxon>
    </lineage>
</organism>
<dbReference type="SMART" id="SM00343">
    <property type="entry name" value="ZnF_C2HC"/>
    <property type="match status" value="1"/>
</dbReference>
<dbReference type="EMBL" id="JAJSOF020000001">
    <property type="protein sequence ID" value="KAJ4450762.1"/>
    <property type="molecule type" value="Genomic_DNA"/>
</dbReference>
<dbReference type="PROSITE" id="PS51270">
    <property type="entry name" value="ZF_CTCHY"/>
    <property type="match status" value="1"/>
</dbReference>
<keyword evidence="19" id="KW-1185">Reference proteome</keyword>
<name>A0ABQ8TVK6_PERAM</name>
<dbReference type="InterPro" id="IPR010666">
    <property type="entry name" value="Znf_GRF"/>
</dbReference>
<dbReference type="Pfam" id="PF06839">
    <property type="entry name" value="Zn_ribbon_GRF"/>
    <property type="match status" value="1"/>
</dbReference>
<comment type="caution">
    <text evidence="18">The sequence shown here is derived from an EMBL/GenBank/DDBJ whole genome shotgun (WGS) entry which is preliminary data.</text>
</comment>
<feature type="non-terminal residue" evidence="18">
    <location>
        <position position="1"/>
    </location>
</feature>
<evidence type="ECO:0000256" key="8">
    <source>
        <dbReference type="ARBA" id="ARBA00022723"/>
    </source>
</evidence>
<keyword evidence="7" id="KW-0949">S-adenosyl-L-methionine</keyword>
<evidence type="ECO:0000256" key="2">
    <source>
        <dbReference type="ARBA" id="ARBA00004604"/>
    </source>
</evidence>
<dbReference type="PROSITE" id="PS50158">
    <property type="entry name" value="ZF_CCHC"/>
    <property type="match status" value="1"/>
</dbReference>
<evidence type="ECO:0000256" key="14">
    <source>
        <dbReference type="ARBA" id="ARBA00049767"/>
    </source>
</evidence>
<comment type="subcellular location">
    <subcellularLocation>
        <location evidence="1">Cytoplasm</location>
    </subcellularLocation>
    <subcellularLocation>
        <location evidence="2">Nucleus</location>
        <location evidence="2">Nucleolus</location>
    </subcellularLocation>
</comment>
<keyword evidence="10" id="KW-0862">Zinc</keyword>
<evidence type="ECO:0000256" key="9">
    <source>
        <dbReference type="ARBA" id="ARBA00022771"/>
    </source>
</evidence>
<keyword evidence="8" id="KW-0479">Metal-binding</keyword>
<keyword evidence="11" id="KW-0539">Nucleus</keyword>
<comment type="function">
    <text evidence="13">rRNA N6-methyltransferase that specifically methylates the adenine in position 4220 of 28S rRNA. N6-methylation of adenine(4220) in 28S rRNA is required for translation.</text>
</comment>
<feature type="domain" description="CTCHY-type" evidence="17">
    <location>
        <begin position="327"/>
        <end position="398"/>
    </location>
</feature>
<dbReference type="InterPro" id="IPR039846">
    <property type="entry name" value="ZCCHC4"/>
</dbReference>
<comment type="similarity">
    <text evidence="3">Belongs to the ZCCHC4 family.</text>
</comment>
<dbReference type="PROSITE" id="PS00092">
    <property type="entry name" value="N6_MTASE"/>
    <property type="match status" value="1"/>
</dbReference>
<keyword evidence="5" id="KW-0489">Methyltransferase</keyword>
<dbReference type="PANTHER" id="PTHR13493">
    <property type="entry name" value="ZINC FINGER CCHC DOMAIN-CONTAINING"/>
    <property type="match status" value="1"/>
</dbReference>
<dbReference type="InterPro" id="IPR017921">
    <property type="entry name" value="Znf_CTCHY"/>
</dbReference>
<evidence type="ECO:0000256" key="6">
    <source>
        <dbReference type="ARBA" id="ARBA00022679"/>
    </source>
</evidence>
<evidence type="ECO:0000256" key="10">
    <source>
        <dbReference type="ARBA" id="ARBA00022833"/>
    </source>
</evidence>
<dbReference type="InterPro" id="IPR001878">
    <property type="entry name" value="Znf_CCHC"/>
</dbReference>
<keyword evidence="4" id="KW-0963">Cytoplasm</keyword>
<dbReference type="Proteomes" id="UP001148838">
    <property type="component" value="Unassembled WGS sequence"/>
</dbReference>
<feature type="domain" description="CCHC-type" evidence="16">
    <location>
        <begin position="399"/>
        <end position="412"/>
    </location>
</feature>
<evidence type="ECO:0000256" key="3">
    <source>
        <dbReference type="ARBA" id="ARBA00008246"/>
    </source>
</evidence>
<evidence type="ECO:0000313" key="19">
    <source>
        <dbReference type="Proteomes" id="UP001148838"/>
    </source>
</evidence>
<evidence type="ECO:0000256" key="12">
    <source>
        <dbReference type="ARBA" id="ARBA00032078"/>
    </source>
</evidence>
<gene>
    <name evidence="18" type="ORF">ANN_02192</name>
</gene>
<keyword evidence="9 15" id="KW-0863">Zinc-finger</keyword>
<evidence type="ECO:0000313" key="18">
    <source>
        <dbReference type="EMBL" id="KAJ4450762.1"/>
    </source>
</evidence>
<evidence type="ECO:0000256" key="15">
    <source>
        <dbReference type="PROSITE-ProRule" id="PRU00047"/>
    </source>
</evidence>
<sequence>PTLLFKRIFNGAERSFFACSACRDRKDCGFFLWADGKMTPTKKKAWDLERERIIPKINHPEQYKKYNMLLKMSSELRAFCHTCNNLLLISEVPESHKEHDVQVGISNHLLKHPSELLKPLESAKKEAQYLFTPHASRTIINIASDYLGATRLLCLGTPRVHELVCSQLSIQMSSLLLDIDHRYHMFNSPKQFCWFNSFNNYFFSKEEGLRVLSEFLEENGGEDIVLVMDPPFGGRVEPLAKTIQDIMQLHRRLCPGLHKDMLVLWIFPYFMEPQILASCPDFTMLDYKVDYENHSLFASGPQGRKHGSPVRIFTNANPEDISLPEDEGYWFCNICRRWVSEENKHCMKCNECTSKDGRTYVHCDECKRCVKPTWEHCGTCNRCCLPSHKCGEFVPSQLCFNCGQPGHKKHDCSTFSIGAAITVKKLDLEQSGSQPSICSHWKTDYLHIKKEYGCNMYPECHQTGYQKYSYSITHKDVEDQESTERLVHPV</sequence>
<keyword evidence="6" id="KW-0808">Transferase</keyword>
<accession>A0ABQ8TVK6</accession>
<evidence type="ECO:0000256" key="1">
    <source>
        <dbReference type="ARBA" id="ARBA00004496"/>
    </source>
</evidence>
<evidence type="ECO:0000259" key="17">
    <source>
        <dbReference type="PROSITE" id="PS51270"/>
    </source>
</evidence>
<dbReference type="InterPro" id="IPR002052">
    <property type="entry name" value="DNA_methylase_N6_adenine_CS"/>
</dbReference>
<proteinExistence type="inferred from homology"/>
<reference evidence="18 19" key="1">
    <citation type="journal article" date="2022" name="Allergy">
        <title>Genome assembly and annotation of Periplaneta americana reveal a comprehensive cockroach allergen profile.</title>
        <authorList>
            <person name="Wang L."/>
            <person name="Xiong Q."/>
            <person name="Saelim N."/>
            <person name="Wang L."/>
            <person name="Nong W."/>
            <person name="Wan A.T."/>
            <person name="Shi M."/>
            <person name="Liu X."/>
            <person name="Cao Q."/>
            <person name="Hui J.H.L."/>
            <person name="Sookrung N."/>
            <person name="Leung T.F."/>
            <person name="Tungtrongchitr A."/>
            <person name="Tsui S.K.W."/>
        </authorList>
    </citation>
    <scope>NUCLEOTIDE SEQUENCE [LARGE SCALE GENOMIC DNA]</scope>
    <source>
        <strain evidence="18">PWHHKU_190912</strain>
    </source>
</reference>
<dbReference type="Pfam" id="PF10237">
    <property type="entry name" value="N6-adenineMlase"/>
    <property type="match status" value="1"/>
</dbReference>
<evidence type="ECO:0000259" key="16">
    <source>
        <dbReference type="PROSITE" id="PS50158"/>
    </source>
</evidence>
<protein>
    <recommendedName>
        <fullName evidence="14">rRNA N(6)-adenosine-methyltransferase ZCCHC4</fullName>
    </recommendedName>
    <alternativeName>
        <fullName evidence="12">Zinc finger CCHC domain-containing protein 4</fullName>
    </alternativeName>
</protein>
<evidence type="ECO:0000256" key="13">
    <source>
        <dbReference type="ARBA" id="ARBA00046086"/>
    </source>
</evidence>
<dbReference type="InterPro" id="IPR041370">
    <property type="entry name" value="Mlase_EEF1AKMT1/ZCCHC4"/>
</dbReference>
<evidence type="ECO:0000256" key="5">
    <source>
        <dbReference type="ARBA" id="ARBA00022603"/>
    </source>
</evidence>